<feature type="domain" description="Mammalian cell entry C-terminal" evidence="2">
    <location>
        <begin position="121"/>
        <end position="306"/>
    </location>
</feature>
<dbReference type="PRINTS" id="PR01782">
    <property type="entry name" value="MCEVIRFACTOR"/>
</dbReference>
<dbReference type="HOGENOM" id="CLU_026704_2_0_11"/>
<dbReference type="Proteomes" id="UP000000841">
    <property type="component" value="Chromosome"/>
</dbReference>
<dbReference type="Pfam" id="PF02470">
    <property type="entry name" value="MlaD"/>
    <property type="match status" value="1"/>
</dbReference>
<name>C7MY43_SACVD</name>
<dbReference type="InterPro" id="IPR024516">
    <property type="entry name" value="Mce_C"/>
</dbReference>
<protein>
    <submittedName>
        <fullName evidence="3">Virulence factor Mce family protein</fullName>
    </submittedName>
</protein>
<sequence>MHPMKSFQERNPLVLGAVGTALLAGVLVATVNYENLPLIGGGTTYQAEFAEAAGLAPTNEVRVAGIKVGEVTDVELAEDRVLVSFRVSDAWIGNRTSAEIKIKTLLGQKYLALHPMGDAVLDPDDPIPLGRTTTPYDVTTAFEQLATTAGSIDTEQLARSFRTLGQTFDGAEEHVRSALNGLTSLSRTIASRDEELADLLANAHTIADTLADSSDEFDRLIEDGNLLLTELDHRREAIHDLLAGAQDLAEQISGLVADNTEQLAPTLAELDAVTDILQQHRDELDRTLELAGPYFRVVNNAVGSGRWLDVYVCGLVADNRHPCKAPERR</sequence>
<reference evidence="3 4" key="1">
    <citation type="journal article" date="2009" name="Stand. Genomic Sci.">
        <title>Complete genome sequence of Saccharomonospora viridis type strain (P101).</title>
        <authorList>
            <person name="Pati A."/>
            <person name="Sikorski J."/>
            <person name="Nolan M."/>
            <person name="Lapidus A."/>
            <person name="Copeland A."/>
            <person name="Glavina Del Rio T."/>
            <person name="Lucas S."/>
            <person name="Chen F."/>
            <person name="Tice H."/>
            <person name="Pitluck S."/>
            <person name="Cheng J.F."/>
            <person name="Chertkov O."/>
            <person name="Brettin T."/>
            <person name="Han C."/>
            <person name="Detter J.C."/>
            <person name="Kuske C."/>
            <person name="Bruce D."/>
            <person name="Goodwin L."/>
            <person name="Chain P."/>
            <person name="D'haeseleer P."/>
            <person name="Chen A."/>
            <person name="Palaniappan K."/>
            <person name="Ivanova N."/>
            <person name="Mavromatis K."/>
            <person name="Mikhailova N."/>
            <person name="Rohde M."/>
            <person name="Tindall B.J."/>
            <person name="Goker M."/>
            <person name="Bristow J."/>
            <person name="Eisen J.A."/>
            <person name="Markowitz V."/>
            <person name="Hugenholtz P."/>
            <person name="Kyrpides N.C."/>
            <person name="Klenk H.P."/>
        </authorList>
    </citation>
    <scope>NUCLEOTIDE SEQUENCE [LARGE SCALE GENOMIC DNA]</scope>
    <source>
        <strain evidence="4">ATCC 15386 / DSM 43017 / JCM 3036 / NBRC 12207 / P101</strain>
    </source>
</reference>
<organism evidence="3 4">
    <name type="scientific">Saccharomonospora viridis (strain ATCC 15386 / DSM 43017 / JCM 3036 / CCUG 5913 / NBRC 12207 / NCIMB 9602 / P101)</name>
    <name type="common">Thermoactinomyces viridis</name>
    <dbReference type="NCBI Taxonomy" id="471857"/>
    <lineage>
        <taxon>Bacteria</taxon>
        <taxon>Bacillati</taxon>
        <taxon>Actinomycetota</taxon>
        <taxon>Actinomycetes</taxon>
        <taxon>Pseudonocardiales</taxon>
        <taxon>Pseudonocardiaceae</taxon>
        <taxon>Saccharomonospora</taxon>
    </lineage>
</organism>
<evidence type="ECO:0000259" key="2">
    <source>
        <dbReference type="Pfam" id="PF11887"/>
    </source>
</evidence>
<keyword evidence="4" id="KW-1185">Reference proteome</keyword>
<dbReference type="PANTHER" id="PTHR33371:SF18">
    <property type="entry name" value="MCE-FAMILY PROTEIN MCE3C"/>
    <property type="match status" value="1"/>
</dbReference>
<accession>C7MY43</accession>
<evidence type="ECO:0000313" key="3">
    <source>
        <dbReference type="EMBL" id="ACU95991.1"/>
    </source>
</evidence>
<feature type="domain" description="Mce/MlaD" evidence="1">
    <location>
        <begin position="42"/>
        <end position="115"/>
    </location>
</feature>
<dbReference type="AlphaFoldDB" id="C7MY43"/>
<dbReference type="InterPro" id="IPR003399">
    <property type="entry name" value="Mce/MlaD"/>
</dbReference>
<evidence type="ECO:0000313" key="4">
    <source>
        <dbReference type="Proteomes" id="UP000000841"/>
    </source>
</evidence>
<dbReference type="EMBL" id="CP001683">
    <property type="protein sequence ID" value="ACU95991.1"/>
    <property type="molecule type" value="Genomic_DNA"/>
</dbReference>
<dbReference type="InterPro" id="IPR052336">
    <property type="entry name" value="MlaD_Phospholipid_Transporter"/>
</dbReference>
<dbReference type="PANTHER" id="PTHR33371">
    <property type="entry name" value="INTERMEMBRANE PHOSPHOLIPID TRANSPORT SYSTEM BINDING PROTEIN MLAD-RELATED"/>
    <property type="match status" value="1"/>
</dbReference>
<dbReference type="InterPro" id="IPR005693">
    <property type="entry name" value="Mce"/>
</dbReference>
<dbReference type="NCBIfam" id="TIGR00996">
    <property type="entry name" value="Mtu_fam_mce"/>
    <property type="match status" value="1"/>
</dbReference>
<dbReference type="eggNOG" id="COG1463">
    <property type="taxonomic scope" value="Bacteria"/>
</dbReference>
<dbReference type="KEGG" id="svi:Svir_09340"/>
<dbReference type="Pfam" id="PF11887">
    <property type="entry name" value="Mce4_CUP1"/>
    <property type="match status" value="1"/>
</dbReference>
<dbReference type="STRING" id="471857.Svir_09340"/>
<evidence type="ECO:0000259" key="1">
    <source>
        <dbReference type="Pfam" id="PF02470"/>
    </source>
</evidence>
<proteinExistence type="predicted"/>
<gene>
    <name evidence="3" type="ordered locus">Svir_09340</name>
</gene>
<dbReference type="GO" id="GO:0005576">
    <property type="term" value="C:extracellular region"/>
    <property type="evidence" value="ECO:0007669"/>
    <property type="project" value="TreeGrafter"/>
</dbReference>